<evidence type="ECO:0000313" key="3">
    <source>
        <dbReference type="Proteomes" id="UP001229209"/>
    </source>
</evidence>
<gene>
    <name evidence="2" type="ORF">J2S04_000845</name>
</gene>
<dbReference type="PROSITE" id="PS51257">
    <property type="entry name" value="PROKAR_LIPOPROTEIN"/>
    <property type="match status" value="1"/>
</dbReference>
<organism evidence="2 3">
    <name type="scientific">Alicyclobacillus tolerans</name>
    <dbReference type="NCBI Taxonomy" id="90970"/>
    <lineage>
        <taxon>Bacteria</taxon>
        <taxon>Bacillati</taxon>
        <taxon>Bacillota</taxon>
        <taxon>Bacilli</taxon>
        <taxon>Bacillales</taxon>
        <taxon>Alicyclobacillaceae</taxon>
        <taxon>Alicyclobacillus</taxon>
    </lineage>
</organism>
<evidence type="ECO:0000256" key="1">
    <source>
        <dbReference type="SAM" id="MobiDB-lite"/>
    </source>
</evidence>
<sequence>MKRYKKWTTAGIALTIVGLLTGCGTGGGVSSGSTPSKNITNTTSTNNTSASTALNNTATSISSTSNASNNSTITGNTVSTANQEDITVRSMYAVVTNGKTYQVYPGRITYDPELNLIHLVVTKQGVVWNPIPQMSGNPNSLMSHPIQPYSLYLNKTNSPSLSTANSKLVYTLPISKIVNGKTLYVYLTHLFNAGGSVIYSINLRGSGMPQPMSSELYVLNLTTNQSVKITSFHATGGDTFSISISDNNIFYKQANAGGSTDMYQYSLSSGSSKRIAWAPNGLTWTNL</sequence>
<dbReference type="EMBL" id="JAURUO010000004">
    <property type="protein sequence ID" value="MDP9727914.1"/>
    <property type="molecule type" value="Genomic_DNA"/>
</dbReference>
<dbReference type="RefSeq" id="WP_306953476.1">
    <property type="nucleotide sequence ID" value="NZ_JAURUO010000004.1"/>
</dbReference>
<feature type="region of interest" description="Disordered" evidence="1">
    <location>
        <begin position="28"/>
        <end position="52"/>
    </location>
</feature>
<dbReference type="SUPFAM" id="SSF82171">
    <property type="entry name" value="DPP6 N-terminal domain-like"/>
    <property type="match status" value="1"/>
</dbReference>
<dbReference type="Proteomes" id="UP001229209">
    <property type="component" value="Unassembled WGS sequence"/>
</dbReference>
<comment type="caution">
    <text evidence="2">The sequence shown here is derived from an EMBL/GenBank/DDBJ whole genome shotgun (WGS) entry which is preliminary data.</text>
</comment>
<keyword evidence="3" id="KW-1185">Reference proteome</keyword>
<proteinExistence type="predicted"/>
<reference evidence="2 3" key="1">
    <citation type="submission" date="2023-07" db="EMBL/GenBank/DDBJ databases">
        <title>Genomic Encyclopedia of Type Strains, Phase IV (KMG-IV): sequencing the most valuable type-strain genomes for metagenomic binning, comparative biology and taxonomic classification.</title>
        <authorList>
            <person name="Goeker M."/>
        </authorList>
    </citation>
    <scope>NUCLEOTIDE SEQUENCE [LARGE SCALE GENOMIC DNA]</scope>
    <source>
        <strain evidence="2 3">DSM 25924</strain>
    </source>
</reference>
<accession>A0ABT9LUH9</accession>
<feature type="compositionally biased region" description="Low complexity" evidence="1">
    <location>
        <begin position="31"/>
        <end position="52"/>
    </location>
</feature>
<protein>
    <submittedName>
        <fullName evidence="2">Uncharacterized protein</fullName>
    </submittedName>
</protein>
<name>A0ABT9LUH9_9BACL</name>
<evidence type="ECO:0000313" key="2">
    <source>
        <dbReference type="EMBL" id="MDP9727914.1"/>
    </source>
</evidence>